<dbReference type="OrthoDB" id="9623390at2759"/>
<evidence type="ECO:0000313" key="2">
    <source>
        <dbReference type="Proteomes" id="UP000499080"/>
    </source>
</evidence>
<evidence type="ECO:0008006" key="3">
    <source>
        <dbReference type="Google" id="ProtNLM"/>
    </source>
</evidence>
<dbReference type="Proteomes" id="UP000499080">
    <property type="component" value="Unassembled WGS sequence"/>
</dbReference>
<accession>A0A4Y2M9D2</accession>
<comment type="caution">
    <text evidence="1">The sequence shown here is derived from an EMBL/GenBank/DDBJ whole genome shotgun (WGS) entry which is preliminary data.</text>
</comment>
<keyword evidence="2" id="KW-1185">Reference proteome</keyword>
<gene>
    <name evidence="1" type="ORF">AVEN_80480_1</name>
</gene>
<dbReference type="EMBL" id="BGPR01006849">
    <property type="protein sequence ID" value="GBN22316.1"/>
    <property type="molecule type" value="Genomic_DNA"/>
</dbReference>
<name>A0A4Y2M9D2_ARAVE</name>
<protein>
    <recommendedName>
        <fullName evidence="3">C2H2-type domain-containing protein</fullName>
    </recommendedName>
</protein>
<reference evidence="1 2" key="1">
    <citation type="journal article" date="2019" name="Sci. Rep.">
        <title>Orb-weaving spider Araneus ventricosus genome elucidates the spidroin gene catalogue.</title>
        <authorList>
            <person name="Kono N."/>
            <person name="Nakamura H."/>
            <person name="Ohtoshi R."/>
            <person name="Moran D.A.P."/>
            <person name="Shinohara A."/>
            <person name="Yoshida Y."/>
            <person name="Fujiwara M."/>
            <person name="Mori M."/>
            <person name="Tomita M."/>
            <person name="Arakawa K."/>
        </authorList>
    </citation>
    <scope>NUCLEOTIDE SEQUENCE [LARGE SCALE GENOMIC DNA]</scope>
</reference>
<organism evidence="1 2">
    <name type="scientific">Araneus ventricosus</name>
    <name type="common">Orbweaver spider</name>
    <name type="synonym">Epeira ventricosa</name>
    <dbReference type="NCBI Taxonomy" id="182803"/>
    <lineage>
        <taxon>Eukaryota</taxon>
        <taxon>Metazoa</taxon>
        <taxon>Ecdysozoa</taxon>
        <taxon>Arthropoda</taxon>
        <taxon>Chelicerata</taxon>
        <taxon>Arachnida</taxon>
        <taxon>Araneae</taxon>
        <taxon>Araneomorphae</taxon>
        <taxon>Entelegynae</taxon>
        <taxon>Araneoidea</taxon>
        <taxon>Araneidae</taxon>
        <taxon>Araneus</taxon>
    </lineage>
</organism>
<sequence length="137" mass="15463">MQKRFLSQGHQESTHSLIGLTGKNALNVMFVEMILIENRICMLTTERMQSRKPSYALRVTKDSPSKATLRGISELTPERSPSLVIDVYIAKDSLRKPILRVICGPTQERSLTSVNCGMNFANQSNCNQHYKRKHGGK</sequence>
<evidence type="ECO:0000313" key="1">
    <source>
        <dbReference type="EMBL" id="GBN22316.1"/>
    </source>
</evidence>
<proteinExistence type="predicted"/>
<dbReference type="AlphaFoldDB" id="A0A4Y2M9D2"/>